<proteinExistence type="predicted"/>
<dbReference type="STRING" id="1365950.SAMN05428963_113105"/>
<dbReference type="InterPro" id="IPR006450">
    <property type="entry name" value="Phage_HK97_gp6-like"/>
</dbReference>
<dbReference type="InterPro" id="IPR021146">
    <property type="entry name" value="Phage_gp6-like_head-tail"/>
</dbReference>
<sequence length="180" mass="19839">MWYPATVTTPPATEPVTLDDVKRQVYVDHDDDNDLIERLIAAARDHVERYCGAMFASQTVTIKCDEFGDFSYLPVAPVSSISSIEYDAIGGTAVTLPTSVYELRSDGIESRIVLKYGQQWPPIQPGSRITVTAVVGHDDVPPAVKHAMLLYIANAFENRENAADGGWTTMDSLLCNFRRG</sequence>
<dbReference type="Pfam" id="PF05135">
    <property type="entry name" value="Phage_connect_1"/>
    <property type="match status" value="1"/>
</dbReference>
<gene>
    <name evidence="1" type="ORF">SAMN05428963_113105</name>
</gene>
<dbReference type="AlphaFoldDB" id="A0A1T4SS23"/>
<name>A0A1T4SS23_9HYPH</name>
<protein>
    <recommendedName>
        <fullName evidence="3">Phage gp6-like head-tail connector protein</fullName>
    </recommendedName>
</protein>
<keyword evidence="2" id="KW-1185">Reference proteome</keyword>
<dbReference type="InterPro" id="IPR011738">
    <property type="entry name" value="Phage_CHP"/>
</dbReference>
<evidence type="ECO:0000313" key="1">
    <source>
        <dbReference type="EMBL" id="SKA31035.1"/>
    </source>
</evidence>
<dbReference type="Gene3D" id="1.10.3230.30">
    <property type="entry name" value="Phage gp6-like head-tail connector protein"/>
    <property type="match status" value="1"/>
</dbReference>
<dbReference type="OrthoDB" id="8452228at2"/>
<dbReference type="Proteomes" id="UP000190135">
    <property type="component" value="Unassembled WGS sequence"/>
</dbReference>
<accession>A0A1T4SS23</accession>
<reference evidence="1 2" key="1">
    <citation type="submission" date="2017-02" db="EMBL/GenBank/DDBJ databases">
        <authorList>
            <person name="Peterson S.W."/>
        </authorList>
    </citation>
    <scope>NUCLEOTIDE SEQUENCE [LARGE SCALE GENOMIC DNA]</scope>
    <source>
        <strain evidence="1 2">USBA 369</strain>
    </source>
</reference>
<dbReference type="NCBIfam" id="TIGR01560">
    <property type="entry name" value="put_DNA_pack"/>
    <property type="match status" value="1"/>
</dbReference>
<evidence type="ECO:0000313" key="2">
    <source>
        <dbReference type="Proteomes" id="UP000190135"/>
    </source>
</evidence>
<dbReference type="NCBIfam" id="TIGR02215">
    <property type="entry name" value="phage_chp_gp8"/>
    <property type="match status" value="1"/>
</dbReference>
<dbReference type="EMBL" id="FUXL01000013">
    <property type="protein sequence ID" value="SKA31035.1"/>
    <property type="molecule type" value="Genomic_DNA"/>
</dbReference>
<evidence type="ECO:0008006" key="3">
    <source>
        <dbReference type="Google" id="ProtNLM"/>
    </source>
</evidence>
<dbReference type="CDD" id="cd08054">
    <property type="entry name" value="gp6"/>
    <property type="match status" value="1"/>
</dbReference>
<dbReference type="RefSeq" id="WP_078709601.1">
    <property type="nucleotide sequence ID" value="NZ_FUXL01000013.1"/>
</dbReference>
<organism evidence="1 2">
    <name type="scientific">Consotaella salsifontis</name>
    <dbReference type="NCBI Taxonomy" id="1365950"/>
    <lineage>
        <taxon>Bacteria</taxon>
        <taxon>Pseudomonadati</taxon>
        <taxon>Pseudomonadota</taxon>
        <taxon>Alphaproteobacteria</taxon>
        <taxon>Hyphomicrobiales</taxon>
        <taxon>Aurantimonadaceae</taxon>
        <taxon>Consotaella</taxon>
    </lineage>
</organism>